<organism evidence="7 8">
    <name type="scientific">SAR86 cluster bacterium</name>
    <dbReference type="NCBI Taxonomy" id="2030880"/>
    <lineage>
        <taxon>Bacteria</taxon>
        <taxon>Pseudomonadati</taxon>
        <taxon>Pseudomonadota</taxon>
        <taxon>Gammaproteobacteria</taxon>
        <taxon>SAR86 cluster</taxon>
    </lineage>
</organism>
<feature type="domain" description="Glycoside hydrolase family 2 immunoglobulin-like beta-sandwich" evidence="4">
    <location>
        <begin position="231"/>
        <end position="277"/>
    </location>
</feature>
<evidence type="ECO:0000313" key="7">
    <source>
        <dbReference type="EMBL" id="NQV65899.1"/>
    </source>
</evidence>
<gene>
    <name evidence="7" type="ORF">HQ497_11100</name>
</gene>
<keyword evidence="2 7" id="KW-0378">Hydrolase</keyword>
<comment type="similarity">
    <text evidence="1">Belongs to the glycosyl hydrolase 2 family.</text>
</comment>
<dbReference type="Pfam" id="PF00703">
    <property type="entry name" value="Glyco_hydro_2"/>
    <property type="match status" value="1"/>
</dbReference>
<evidence type="ECO:0000313" key="8">
    <source>
        <dbReference type="Proteomes" id="UP000754644"/>
    </source>
</evidence>
<dbReference type="GO" id="GO:0005975">
    <property type="term" value="P:carbohydrate metabolic process"/>
    <property type="evidence" value="ECO:0007669"/>
    <property type="project" value="InterPro"/>
</dbReference>
<dbReference type="SUPFAM" id="SSF51445">
    <property type="entry name" value="(Trans)glycosidases"/>
    <property type="match status" value="1"/>
</dbReference>
<dbReference type="SUPFAM" id="SSF49785">
    <property type="entry name" value="Galactose-binding domain-like"/>
    <property type="match status" value="1"/>
</dbReference>
<dbReference type="InterPro" id="IPR006103">
    <property type="entry name" value="Glyco_hydro_2_cat"/>
</dbReference>
<dbReference type="InterPro" id="IPR051913">
    <property type="entry name" value="GH2_Domain-Containing"/>
</dbReference>
<dbReference type="InterPro" id="IPR017853">
    <property type="entry name" value="GH"/>
</dbReference>
<sequence length="580" mass="65482">MTIPRPEYPRPLLQRLNWLNLNGEWRFDTDPKNTGLVQKWYQHHDYQATIQVPFTMNASASGASHLTPCDVVWYAREFELPTHWHESQLLLHLGACDHRTQVYVNGELAGAHTGGYAPFHFDIKHLVKPGTNTVTLRVTDSPTWTQPRGKQAGTTRWPIDYDPIIGPWQTIWLEPVNTLHASSLWTTYSVADQLLKLNVKLSELACGSLQLALVRDGIIVARLESDFIDRPEVRLELTVEQPALWSPATPTLYDLQLTLKDSAGNIIDRCDSYTGLRQISVKDRTLYLNDSPLYLRGILDQGYFPEGWYTAVDDRDLKRDVELTLAMGFNCARKHQKAEDPRYLYWADRLGLLVWAEMPSGRIFSTELIETLSAEWTQLVQRDRGHPSVITWVPFNESWGVWHQAKRPEQQAFVDAITSLTQALDPSRPVVGNDGWEFSSGDLWTLHLYETATESIAERLAELLRDPSSEVGGGRVGALPGRDVSQLPVLLTECGGIGFTQATAEDHFAYGDLPLDKVALKQRFEAIASEIHQADSLSGFVWTQLTDVQQEINGVLFFDRTPKLAIDDIKTIMRGIGPNS</sequence>
<dbReference type="PANTHER" id="PTHR42732:SF3">
    <property type="entry name" value="HYDROLASE"/>
    <property type="match status" value="1"/>
</dbReference>
<dbReference type="InterPro" id="IPR036156">
    <property type="entry name" value="Beta-gal/glucu_dom_sf"/>
</dbReference>
<dbReference type="Proteomes" id="UP000754644">
    <property type="component" value="Unassembled WGS sequence"/>
</dbReference>
<dbReference type="Pfam" id="PF02837">
    <property type="entry name" value="Glyco_hydro_2_N"/>
    <property type="match status" value="1"/>
</dbReference>
<keyword evidence="3" id="KW-0326">Glycosidase</keyword>
<dbReference type="InterPro" id="IPR013783">
    <property type="entry name" value="Ig-like_fold"/>
</dbReference>
<proteinExistence type="inferred from homology"/>
<evidence type="ECO:0000259" key="5">
    <source>
        <dbReference type="Pfam" id="PF02836"/>
    </source>
</evidence>
<dbReference type="Pfam" id="PF02836">
    <property type="entry name" value="Glyco_hydro_2_C"/>
    <property type="match status" value="1"/>
</dbReference>
<name>A0A972VX40_9GAMM</name>
<dbReference type="InterPro" id="IPR006104">
    <property type="entry name" value="Glyco_hydro_2_N"/>
</dbReference>
<dbReference type="InterPro" id="IPR006102">
    <property type="entry name" value="Ig-like_GH2"/>
</dbReference>
<dbReference type="EMBL" id="JABMOJ010000421">
    <property type="protein sequence ID" value="NQV65899.1"/>
    <property type="molecule type" value="Genomic_DNA"/>
</dbReference>
<feature type="domain" description="Glycoside hydrolase family 2 catalytic" evidence="5">
    <location>
        <begin position="279"/>
        <end position="433"/>
    </location>
</feature>
<accession>A0A972VX40</accession>
<feature type="domain" description="Glycosyl hydrolases family 2 sugar binding" evidence="6">
    <location>
        <begin position="20"/>
        <end position="138"/>
    </location>
</feature>
<dbReference type="PANTHER" id="PTHR42732">
    <property type="entry name" value="BETA-GALACTOSIDASE"/>
    <property type="match status" value="1"/>
</dbReference>
<dbReference type="Gene3D" id="2.60.120.260">
    <property type="entry name" value="Galactose-binding domain-like"/>
    <property type="match status" value="1"/>
</dbReference>
<protein>
    <submittedName>
        <fullName evidence="7">Glycoside hydrolase family 2</fullName>
    </submittedName>
</protein>
<dbReference type="InterPro" id="IPR008979">
    <property type="entry name" value="Galactose-bd-like_sf"/>
</dbReference>
<dbReference type="Gene3D" id="3.20.20.80">
    <property type="entry name" value="Glycosidases"/>
    <property type="match status" value="1"/>
</dbReference>
<comment type="caution">
    <text evidence="7">The sequence shown here is derived from an EMBL/GenBank/DDBJ whole genome shotgun (WGS) entry which is preliminary data.</text>
</comment>
<evidence type="ECO:0000259" key="4">
    <source>
        <dbReference type="Pfam" id="PF00703"/>
    </source>
</evidence>
<reference evidence="7" key="1">
    <citation type="submission" date="2020-05" db="EMBL/GenBank/DDBJ databases">
        <title>Sulfur intermediates as new biogeochemical hubs in an aquatic model microbial ecosystem.</title>
        <authorList>
            <person name="Vigneron A."/>
        </authorList>
    </citation>
    <scope>NUCLEOTIDE SEQUENCE</scope>
    <source>
        <strain evidence="7">Bin.250</strain>
    </source>
</reference>
<evidence type="ECO:0000259" key="6">
    <source>
        <dbReference type="Pfam" id="PF02837"/>
    </source>
</evidence>
<evidence type="ECO:0000256" key="1">
    <source>
        <dbReference type="ARBA" id="ARBA00007401"/>
    </source>
</evidence>
<evidence type="ECO:0000256" key="2">
    <source>
        <dbReference type="ARBA" id="ARBA00022801"/>
    </source>
</evidence>
<dbReference type="GO" id="GO:0004553">
    <property type="term" value="F:hydrolase activity, hydrolyzing O-glycosyl compounds"/>
    <property type="evidence" value="ECO:0007669"/>
    <property type="project" value="InterPro"/>
</dbReference>
<dbReference type="AlphaFoldDB" id="A0A972VX40"/>
<dbReference type="Gene3D" id="2.60.40.10">
    <property type="entry name" value="Immunoglobulins"/>
    <property type="match status" value="1"/>
</dbReference>
<evidence type="ECO:0000256" key="3">
    <source>
        <dbReference type="ARBA" id="ARBA00023295"/>
    </source>
</evidence>
<dbReference type="SUPFAM" id="SSF49303">
    <property type="entry name" value="beta-Galactosidase/glucuronidase domain"/>
    <property type="match status" value="1"/>
</dbReference>